<dbReference type="GO" id="GO:0006313">
    <property type="term" value="P:DNA transposition"/>
    <property type="evidence" value="ECO:0007669"/>
    <property type="project" value="InterPro"/>
</dbReference>
<dbReference type="Proteomes" id="UP000185744">
    <property type="component" value="Unassembled WGS sequence"/>
</dbReference>
<evidence type="ECO:0000313" key="3">
    <source>
        <dbReference type="Proteomes" id="UP000185744"/>
    </source>
</evidence>
<dbReference type="GO" id="GO:0004803">
    <property type="term" value="F:transposase activity"/>
    <property type="evidence" value="ECO:0007669"/>
    <property type="project" value="InterPro"/>
</dbReference>
<dbReference type="NCBIfam" id="NF033573">
    <property type="entry name" value="transpos_IS200"/>
    <property type="match status" value="1"/>
</dbReference>
<dbReference type="PANTHER" id="PTHR33360:SF2">
    <property type="entry name" value="TRANSPOSASE FOR INSERTION SEQUENCE ELEMENT IS200"/>
    <property type="match status" value="1"/>
</dbReference>
<evidence type="ECO:0000313" key="2">
    <source>
        <dbReference type="EMBL" id="OKY77441.1"/>
    </source>
</evidence>
<proteinExistence type="predicted"/>
<accession>A0A1Q6DSY1</accession>
<dbReference type="EMBL" id="MSDW01000002">
    <property type="protein sequence ID" value="OKY77441.1"/>
    <property type="molecule type" value="Genomic_DNA"/>
</dbReference>
<keyword evidence="3" id="KW-1185">Reference proteome</keyword>
<dbReference type="SUPFAM" id="SSF143422">
    <property type="entry name" value="Transposase IS200-like"/>
    <property type="match status" value="1"/>
</dbReference>
<feature type="domain" description="Transposase IS200-like" evidence="1">
    <location>
        <begin position="2"/>
        <end position="95"/>
    </location>
</feature>
<dbReference type="AlphaFoldDB" id="A0A1Q6DSY1"/>
<protein>
    <submittedName>
        <fullName evidence="2">REP element-mobilizing transposase RayT</fullName>
    </submittedName>
</protein>
<dbReference type="SMART" id="SM01321">
    <property type="entry name" value="Y1_Tnp"/>
    <property type="match status" value="1"/>
</dbReference>
<reference evidence="2" key="1">
    <citation type="submission" date="2016-12" db="EMBL/GenBank/DDBJ databases">
        <title>Discovery of methanogenic haloarchaea.</title>
        <authorList>
            <person name="Sorokin D.Y."/>
            <person name="Makarova K.S."/>
            <person name="Abbas B."/>
            <person name="Ferrer M."/>
            <person name="Golyshin P.N."/>
        </authorList>
    </citation>
    <scope>NUCLEOTIDE SEQUENCE [LARGE SCALE GENOMIC DNA]</scope>
    <source>
        <strain evidence="2">HMET1</strain>
    </source>
</reference>
<dbReference type="InParanoid" id="A0A1Q6DSY1"/>
<sequence length="98" mass="11263">MRKEIRKVCKGYGYEIISLDIQPDHVHLFISSKPTSAPSEIARTIKSVVAKETFKKFPALRDDEFWGGKFWTNSYYVGTAGEVSSETIKEYINRVEEL</sequence>
<dbReference type="STRING" id="1903181.BTN85_2092"/>
<dbReference type="GO" id="GO:0003677">
    <property type="term" value="F:DNA binding"/>
    <property type="evidence" value="ECO:0007669"/>
    <property type="project" value="InterPro"/>
</dbReference>
<comment type="caution">
    <text evidence="2">The sequence shown here is derived from an EMBL/GenBank/DDBJ whole genome shotgun (WGS) entry which is preliminary data.</text>
</comment>
<organism evidence="2 3">
    <name type="scientific">Methanohalarchaeum thermophilum</name>
    <dbReference type="NCBI Taxonomy" id="1903181"/>
    <lineage>
        <taxon>Archaea</taxon>
        <taxon>Methanobacteriati</taxon>
        <taxon>Methanobacteriota</taxon>
        <taxon>Methanonatronarchaeia</taxon>
        <taxon>Methanonatronarchaeales</taxon>
        <taxon>Methanonatronarchaeaceae</taxon>
        <taxon>Candidatus Methanohalarchaeum</taxon>
    </lineage>
</organism>
<gene>
    <name evidence="2" type="ORF">BTN85_2092</name>
</gene>
<dbReference type="Pfam" id="PF01797">
    <property type="entry name" value="Y1_Tnp"/>
    <property type="match status" value="1"/>
</dbReference>
<dbReference type="PANTHER" id="PTHR33360">
    <property type="entry name" value="TRANSPOSASE FOR INSERTION SEQUENCE ELEMENT IS200"/>
    <property type="match status" value="1"/>
</dbReference>
<name>A0A1Q6DSY1_METT1</name>
<dbReference type="Gene3D" id="3.30.70.1290">
    <property type="entry name" value="Transposase IS200-like"/>
    <property type="match status" value="1"/>
</dbReference>
<dbReference type="InterPro" id="IPR002686">
    <property type="entry name" value="Transposase_17"/>
</dbReference>
<evidence type="ECO:0000259" key="1">
    <source>
        <dbReference type="SMART" id="SM01321"/>
    </source>
</evidence>
<dbReference type="InterPro" id="IPR036515">
    <property type="entry name" value="Transposase_17_sf"/>
</dbReference>